<gene>
    <name evidence="1" type="ORF">GS398_21095</name>
</gene>
<accession>A0A7K1Y3I7</accession>
<comment type="caution">
    <text evidence="1">The sequence shown here is derived from an EMBL/GenBank/DDBJ whole genome shotgun (WGS) entry which is preliminary data.</text>
</comment>
<evidence type="ECO:0000313" key="1">
    <source>
        <dbReference type="EMBL" id="MXV17811.1"/>
    </source>
</evidence>
<reference evidence="1 2" key="1">
    <citation type="submission" date="2019-11" db="EMBL/GenBank/DDBJ databases">
        <title>Pedobacter sp. HMF7056 Genome sequencing and assembly.</title>
        <authorList>
            <person name="Kang H."/>
            <person name="Kim H."/>
            <person name="Joh K."/>
        </authorList>
    </citation>
    <scope>NUCLEOTIDE SEQUENCE [LARGE SCALE GENOMIC DNA]</scope>
    <source>
        <strain evidence="1 2">HMF7056</strain>
    </source>
</reference>
<name>A0A7K1Y3I7_9SPHI</name>
<organism evidence="1 2">
    <name type="scientific">Hufsiella ginkgonis</name>
    <dbReference type="NCBI Taxonomy" id="2695274"/>
    <lineage>
        <taxon>Bacteria</taxon>
        <taxon>Pseudomonadati</taxon>
        <taxon>Bacteroidota</taxon>
        <taxon>Sphingobacteriia</taxon>
        <taxon>Sphingobacteriales</taxon>
        <taxon>Sphingobacteriaceae</taxon>
        <taxon>Hufsiella</taxon>
    </lineage>
</organism>
<dbReference type="AlphaFoldDB" id="A0A7K1Y3I7"/>
<dbReference type="Proteomes" id="UP000451233">
    <property type="component" value="Unassembled WGS sequence"/>
</dbReference>
<protein>
    <submittedName>
        <fullName evidence="1">Uncharacterized protein</fullName>
    </submittedName>
</protein>
<keyword evidence="2" id="KW-1185">Reference proteome</keyword>
<dbReference type="EMBL" id="WVHS01000006">
    <property type="protein sequence ID" value="MXV17811.1"/>
    <property type="molecule type" value="Genomic_DNA"/>
</dbReference>
<proteinExistence type="predicted"/>
<sequence>MKASYKPKAIKMIEKFDKQLRDMLTAELKTIDSRKNDFIARLRTDNDELQVA</sequence>
<evidence type="ECO:0000313" key="2">
    <source>
        <dbReference type="Proteomes" id="UP000451233"/>
    </source>
</evidence>
<dbReference type="RefSeq" id="WP_160908819.1">
    <property type="nucleotide sequence ID" value="NZ_WVHS01000006.1"/>
</dbReference>